<dbReference type="AlphaFoldDB" id="A0A1D8PC06"/>
<evidence type="ECO:0000313" key="4">
    <source>
        <dbReference type="Proteomes" id="UP000176050"/>
    </source>
</evidence>
<dbReference type="KEGG" id="lul:LPB138_13680"/>
<organism evidence="3 4">
    <name type="scientific">Urechidicola croceus</name>
    <dbReference type="NCBI Taxonomy" id="1850246"/>
    <lineage>
        <taxon>Bacteria</taxon>
        <taxon>Pseudomonadati</taxon>
        <taxon>Bacteroidota</taxon>
        <taxon>Flavobacteriia</taxon>
        <taxon>Flavobacteriales</taxon>
        <taxon>Flavobacteriaceae</taxon>
        <taxon>Urechidicola</taxon>
    </lineage>
</organism>
<evidence type="ECO:0000256" key="1">
    <source>
        <dbReference type="SAM" id="SignalP"/>
    </source>
</evidence>
<dbReference type="InterPro" id="IPR036163">
    <property type="entry name" value="HMA_dom_sf"/>
</dbReference>
<accession>A0A1D8PC06</accession>
<dbReference type="GO" id="GO:0046872">
    <property type="term" value="F:metal ion binding"/>
    <property type="evidence" value="ECO:0007669"/>
    <property type="project" value="InterPro"/>
</dbReference>
<name>A0A1D8PC06_9FLAO</name>
<dbReference type="InterPro" id="IPR006121">
    <property type="entry name" value="HMA_dom"/>
</dbReference>
<feature type="domain" description="HMA" evidence="2">
    <location>
        <begin position="28"/>
        <end position="86"/>
    </location>
</feature>
<protein>
    <recommendedName>
        <fullName evidence="2">HMA domain-containing protein</fullName>
    </recommendedName>
</protein>
<keyword evidence="1" id="KW-0732">Signal</keyword>
<feature type="chain" id="PRO_5009111086" description="HMA domain-containing protein" evidence="1">
    <location>
        <begin position="20"/>
        <end position="119"/>
    </location>
</feature>
<dbReference type="SUPFAM" id="SSF55008">
    <property type="entry name" value="HMA, heavy metal-associated domain"/>
    <property type="match status" value="1"/>
</dbReference>
<evidence type="ECO:0000259" key="2">
    <source>
        <dbReference type="Pfam" id="PF00403"/>
    </source>
</evidence>
<dbReference type="RefSeq" id="WP_070238281.1">
    <property type="nucleotide sequence ID" value="NZ_CP017478.1"/>
</dbReference>
<proteinExistence type="predicted"/>
<gene>
    <name evidence="3" type="ORF">LPB138_13680</name>
</gene>
<reference evidence="3 4" key="1">
    <citation type="submission" date="2016-10" db="EMBL/GenBank/DDBJ databases">
        <title>Lutibacter sp. LPB0138, isolated from marine gastropod.</title>
        <authorList>
            <person name="Kim E."/>
            <person name="Yi H."/>
        </authorList>
    </citation>
    <scope>NUCLEOTIDE SEQUENCE [LARGE SCALE GENOMIC DNA]</scope>
    <source>
        <strain evidence="3 4">LPB0138</strain>
    </source>
</reference>
<sequence length="119" mass="13438">MKKLFLFFGLGLMTMSLSAQNKNAKAQVEVDGVCLMCKARIEKAALTTKGVKYVNWDVESHLLSLIFDENKTNLKAIQENVAAVGHDTQEIQCSISSYNNLHPCCKYKEEEVLEDHKKE</sequence>
<feature type="signal peptide" evidence="1">
    <location>
        <begin position="1"/>
        <end position="19"/>
    </location>
</feature>
<keyword evidence="4" id="KW-1185">Reference proteome</keyword>
<evidence type="ECO:0000313" key="3">
    <source>
        <dbReference type="EMBL" id="AOW22122.1"/>
    </source>
</evidence>
<dbReference type="STRING" id="1850246.LPB138_13680"/>
<dbReference type="OrthoDB" id="5513217at2"/>
<dbReference type="Pfam" id="PF00403">
    <property type="entry name" value="HMA"/>
    <property type="match status" value="1"/>
</dbReference>
<dbReference type="Proteomes" id="UP000176050">
    <property type="component" value="Chromosome"/>
</dbReference>
<dbReference type="EMBL" id="CP017478">
    <property type="protein sequence ID" value="AOW22122.1"/>
    <property type="molecule type" value="Genomic_DNA"/>
</dbReference>
<dbReference type="Gene3D" id="3.30.70.100">
    <property type="match status" value="1"/>
</dbReference>